<organism evidence="5 6">
    <name type="scientific">Artemisia annua</name>
    <name type="common">Sweet wormwood</name>
    <dbReference type="NCBI Taxonomy" id="35608"/>
    <lineage>
        <taxon>Eukaryota</taxon>
        <taxon>Viridiplantae</taxon>
        <taxon>Streptophyta</taxon>
        <taxon>Embryophyta</taxon>
        <taxon>Tracheophyta</taxon>
        <taxon>Spermatophyta</taxon>
        <taxon>Magnoliopsida</taxon>
        <taxon>eudicotyledons</taxon>
        <taxon>Gunneridae</taxon>
        <taxon>Pentapetalae</taxon>
        <taxon>asterids</taxon>
        <taxon>campanulids</taxon>
        <taxon>Asterales</taxon>
        <taxon>Asteraceae</taxon>
        <taxon>Asteroideae</taxon>
        <taxon>Anthemideae</taxon>
        <taxon>Artemisiinae</taxon>
        <taxon>Artemisia</taxon>
    </lineage>
</organism>
<dbReference type="InterPro" id="IPR032675">
    <property type="entry name" value="LRR_dom_sf"/>
</dbReference>
<protein>
    <submittedName>
        <fullName evidence="5">Leucine-rich repeat-containing protein</fullName>
    </submittedName>
</protein>
<dbReference type="OrthoDB" id="1435707at2759"/>
<reference evidence="5 6" key="1">
    <citation type="journal article" date="2018" name="Mol. Plant">
        <title>The genome of Artemisia annua provides insight into the evolution of Asteraceae family and artemisinin biosynthesis.</title>
        <authorList>
            <person name="Shen Q."/>
            <person name="Zhang L."/>
            <person name="Liao Z."/>
            <person name="Wang S."/>
            <person name="Yan T."/>
            <person name="Shi P."/>
            <person name="Liu M."/>
            <person name="Fu X."/>
            <person name="Pan Q."/>
            <person name="Wang Y."/>
            <person name="Lv Z."/>
            <person name="Lu X."/>
            <person name="Zhang F."/>
            <person name="Jiang W."/>
            <person name="Ma Y."/>
            <person name="Chen M."/>
            <person name="Hao X."/>
            <person name="Li L."/>
            <person name="Tang Y."/>
            <person name="Lv G."/>
            <person name="Zhou Y."/>
            <person name="Sun X."/>
            <person name="Brodelius P.E."/>
            <person name="Rose J.K.C."/>
            <person name="Tang K."/>
        </authorList>
    </citation>
    <scope>NUCLEOTIDE SEQUENCE [LARGE SCALE GENOMIC DNA]</scope>
    <source>
        <strain evidence="6">cv. Huhao1</strain>
        <tissue evidence="5">Leaf</tissue>
    </source>
</reference>
<evidence type="ECO:0000313" key="5">
    <source>
        <dbReference type="EMBL" id="PWA63502.1"/>
    </source>
</evidence>
<keyword evidence="2" id="KW-0677">Repeat</keyword>
<evidence type="ECO:0000256" key="2">
    <source>
        <dbReference type="ARBA" id="ARBA00022737"/>
    </source>
</evidence>
<dbReference type="EMBL" id="PKPP01004628">
    <property type="protein sequence ID" value="PWA63502.1"/>
    <property type="molecule type" value="Genomic_DNA"/>
</dbReference>
<dbReference type="InterPro" id="IPR001611">
    <property type="entry name" value="Leu-rich_rpt"/>
</dbReference>
<dbReference type="PANTHER" id="PTHR11017">
    <property type="entry name" value="LEUCINE-RICH REPEAT-CONTAINING PROTEIN"/>
    <property type="match status" value="1"/>
</dbReference>
<keyword evidence="6" id="KW-1185">Reference proteome</keyword>
<dbReference type="InterPro" id="IPR044974">
    <property type="entry name" value="Disease_R_plants"/>
</dbReference>
<evidence type="ECO:0000256" key="3">
    <source>
        <dbReference type="SAM" id="MobiDB-lite"/>
    </source>
</evidence>
<sequence>MHDLVQAMAREIVREESIVPGKQRRLWNSSEVYNVLSEKKMPITEEVEVLVLSLEKFSQKVHIDANDFAHMKKFRILKIHHEEKLFGQKLELKGHNVIFSGNLCYLSNELSLFYWHGCPFKYLPSDFYPENIVAIDLSYSNIKHFWTTPKCFRRLKVMKLRYCCNLTTTPNFSEIANLEELSLEGYMNLVCVHPSIEMLKRLVVLNLAGCLKVDQHPSFVSSLINLDSLSFGGQGRNQPRWWTSITAPFGLLSKQQHPQRSVLLAGLHMLKNLNLSYCNLLEVPESIGGLSCLYSLYLEGNNFTSFPRSLSQLSNLQKHRLNGCKKLEVLPELPPSVWKINASHCTSLREVSGSSKGPIRSRDNVFVNCPKLFKNAIHQLSTFLGYASFQKTNRCEFFTQYIGYYYLDIGYHGNRIPEWFTNRSTGNHVKVELPSDWCYDKFRGYGTCVVFKRKKPHRSITYSLKNFDGASLTSYSQVLELHKDESYMIGLHYTRSVRKWKEAKNFVTFCFQQNNEDIEIKECGARVVCDEDLQQEDVTNLRHGDARIIAKAYKCWKLKEYMNVDGHEGDGNNMDMLDYHRIDPAPSSKASIRHGPIQHDAPLGPYIPKPPSPEPDQQNHLVSKTTLSASLNNIMCLHRKLCSLRLVASSV</sequence>
<gene>
    <name evidence="5" type="ORF">CTI12_AA353600</name>
</gene>
<dbReference type="AlphaFoldDB" id="A0A2U1MQJ5"/>
<dbReference type="SUPFAM" id="SSF52058">
    <property type="entry name" value="L domain-like"/>
    <property type="match status" value="1"/>
</dbReference>
<dbReference type="Pfam" id="PF20160">
    <property type="entry name" value="C-JID"/>
    <property type="match status" value="1"/>
</dbReference>
<dbReference type="GO" id="GO:0006952">
    <property type="term" value="P:defense response"/>
    <property type="evidence" value="ECO:0007669"/>
    <property type="project" value="InterPro"/>
</dbReference>
<keyword evidence="1" id="KW-0433">Leucine-rich repeat</keyword>
<evidence type="ECO:0000256" key="1">
    <source>
        <dbReference type="ARBA" id="ARBA00022614"/>
    </source>
</evidence>
<evidence type="ECO:0000259" key="4">
    <source>
        <dbReference type="Pfam" id="PF20160"/>
    </source>
</evidence>
<feature type="compositionally biased region" description="Pro residues" evidence="3">
    <location>
        <begin position="605"/>
        <end position="614"/>
    </location>
</feature>
<dbReference type="PANTHER" id="PTHR11017:SF573">
    <property type="entry name" value="ADP-RIBOSYL CYCLASE_CYCLIC ADP-RIBOSE HYDROLASE"/>
    <property type="match status" value="1"/>
</dbReference>
<evidence type="ECO:0000313" key="6">
    <source>
        <dbReference type="Proteomes" id="UP000245207"/>
    </source>
</evidence>
<accession>A0A2U1MQJ5</accession>
<name>A0A2U1MQJ5_ARTAN</name>
<feature type="domain" description="C-JID" evidence="4">
    <location>
        <begin position="412"/>
        <end position="532"/>
    </location>
</feature>
<dbReference type="Pfam" id="PF00560">
    <property type="entry name" value="LRR_1"/>
    <property type="match status" value="1"/>
</dbReference>
<feature type="region of interest" description="Disordered" evidence="3">
    <location>
        <begin position="588"/>
        <end position="620"/>
    </location>
</feature>
<comment type="caution">
    <text evidence="5">The sequence shown here is derived from an EMBL/GenBank/DDBJ whole genome shotgun (WGS) entry which is preliminary data.</text>
</comment>
<proteinExistence type="predicted"/>
<dbReference type="Gene3D" id="3.80.10.10">
    <property type="entry name" value="Ribonuclease Inhibitor"/>
    <property type="match status" value="2"/>
</dbReference>
<dbReference type="InterPro" id="IPR045344">
    <property type="entry name" value="C-JID"/>
</dbReference>
<dbReference type="Proteomes" id="UP000245207">
    <property type="component" value="Unassembled WGS sequence"/>
</dbReference>